<evidence type="ECO:0000313" key="6">
    <source>
        <dbReference type="EMBL" id="GAA0955188.1"/>
    </source>
</evidence>
<gene>
    <name evidence="6" type="ORF">GCM10009575_083510</name>
</gene>
<keyword evidence="7" id="KW-1185">Reference proteome</keyword>
<dbReference type="Proteomes" id="UP001500418">
    <property type="component" value="Unassembled WGS sequence"/>
</dbReference>
<reference evidence="6 7" key="1">
    <citation type="journal article" date="2019" name="Int. J. Syst. Evol. Microbiol.">
        <title>The Global Catalogue of Microorganisms (GCM) 10K type strain sequencing project: providing services to taxonomists for standard genome sequencing and annotation.</title>
        <authorList>
            <consortium name="The Broad Institute Genomics Platform"/>
            <consortium name="The Broad Institute Genome Sequencing Center for Infectious Disease"/>
            <person name="Wu L."/>
            <person name="Ma J."/>
        </authorList>
    </citation>
    <scope>NUCLEOTIDE SEQUENCE [LARGE SCALE GENOMIC DNA]</scope>
    <source>
        <strain evidence="6 7">JCM 11444</strain>
    </source>
</reference>
<comment type="subcellular location">
    <subcellularLocation>
        <location evidence="1">Cell membrane</location>
        <topology evidence="1">Multi-pass membrane protein</topology>
    </subcellularLocation>
</comment>
<evidence type="ECO:0000259" key="5">
    <source>
        <dbReference type="PROSITE" id="PS50850"/>
    </source>
</evidence>
<accession>A0ABN1RD80</accession>
<keyword evidence="3" id="KW-1133">Transmembrane helix</keyword>
<evidence type="ECO:0000256" key="4">
    <source>
        <dbReference type="ARBA" id="ARBA00023136"/>
    </source>
</evidence>
<evidence type="ECO:0000256" key="1">
    <source>
        <dbReference type="ARBA" id="ARBA00004651"/>
    </source>
</evidence>
<evidence type="ECO:0000256" key="2">
    <source>
        <dbReference type="ARBA" id="ARBA00022692"/>
    </source>
</evidence>
<dbReference type="SUPFAM" id="SSF103473">
    <property type="entry name" value="MFS general substrate transporter"/>
    <property type="match status" value="1"/>
</dbReference>
<dbReference type="InterPro" id="IPR020846">
    <property type="entry name" value="MFS_dom"/>
</dbReference>
<dbReference type="InterPro" id="IPR036259">
    <property type="entry name" value="MFS_trans_sf"/>
</dbReference>
<dbReference type="PROSITE" id="PS50850">
    <property type="entry name" value="MFS"/>
    <property type="match status" value="1"/>
</dbReference>
<organism evidence="6 7">
    <name type="scientific">Streptomyces rhizosphaericus</name>
    <dbReference type="NCBI Taxonomy" id="114699"/>
    <lineage>
        <taxon>Bacteria</taxon>
        <taxon>Bacillati</taxon>
        <taxon>Actinomycetota</taxon>
        <taxon>Actinomycetes</taxon>
        <taxon>Kitasatosporales</taxon>
        <taxon>Streptomycetaceae</taxon>
        <taxon>Streptomyces</taxon>
        <taxon>Streptomyces violaceusniger group</taxon>
    </lineage>
</organism>
<evidence type="ECO:0000256" key="3">
    <source>
        <dbReference type="ARBA" id="ARBA00022989"/>
    </source>
</evidence>
<feature type="domain" description="Major facilitator superfamily (MFS) profile" evidence="5">
    <location>
        <begin position="1"/>
        <end position="65"/>
    </location>
</feature>
<comment type="caution">
    <text evidence="6">The sequence shown here is derived from an EMBL/GenBank/DDBJ whole genome shotgun (WGS) entry which is preliminary data.</text>
</comment>
<keyword evidence="4" id="KW-0472">Membrane</keyword>
<dbReference type="EMBL" id="BAAAID010000089">
    <property type="protein sequence ID" value="GAA0955188.1"/>
    <property type="molecule type" value="Genomic_DNA"/>
</dbReference>
<keyword evidence="2" id="KW-0812">Transmembrane</keyword>
<evidence type="ECO:0000313" key="7">
    <source>
        <dbReference type="Proteomes" id="UP001500418"/>
    </source>
</evidence>
<sequence length="65" mass="6887">MWGTPTLSNIVANVVLGYVSDKIGRIRTVAWFLVGHSYSGALLGEAGGAPNIRAMVFVKMLIPVA</sequence>
<protein>
    <recommendedName>
        <fullName evidence="5">Major facilitator superfamily (MFS) profile domain-containing protein</fullName>
    </recommendedName>
</protein>
<name>A0ABN1RD80_9ACTN</name>
<proteinExistence type="predicted"/>